<feature type="transmembrane region" description="Helical" evidence="1">
    <location>
        <begin position="60"/>
        <end position="78"/>
    </location>
</feature>
<comment type="caution">
    <text evidence="2">The sequence shown here is derived from an EMBL/GenBank/DDBJ whole genome shotgun (WGS) entry which is preliminary data.</text>
</comment>
<evidence type="ECO:0000256" key="1">
    <source>
        <dbReference type="SAM" id="Phobius"/>
    </source>
</evidence>
<proteinExistence type="predicted"/>
<keyword evidence="1" id="KW-0472">Membrane</keyword>
<evidence type="ECO:0000313" key="3">
    <source>
        <dbReference type="Proteomes" id="UP000651010"/>
    </source>
</evidence>
<protein>
    <recommendedName>
        <fullName evidence="4">YcxB family protein</fullName>
    </recommendedName>
</protein>
<gene>
    <name evidence="2" type="ORF">IGX34_15480</name>
</gene>
<dbReference type="EMBL" id="JACZZA010000010">
    <property type="protein sequence ID" value="MBE1161783.1"/>
    <property type="molecule type" value="Genomic_DNA"/>
</dbReference>
<name>A0ABR9GCM9_9GAMM</name>
<reference evidence="2 3" key="1">
    <citation type="submission" date="2020-09" db="EMBL/GenBank/DDBJ databases">
        <title>Dyella sp. 7MK23 isolated from forest soil.</title>
        <authorList>
            <person name="Fu J."/>
        </authorList>
    </citation>
    <scope>NUCLEOTIDE SEQUENCE [LARGE SCALE GENOMIC DNA]</scope>
    <source>
        <strain evidence="2 3">7MK23</strain>
    </source>
</reference>
<organism evidence="2 3">
    <name type="scientific">Dyella acidiphila</name>
    <dbReference type="NCBI Taxonomy" id="2775866"/>
    <lineage>
        <taxon>Bacteria</taxon>
        <taxon>Pseudomonadati</taxon>
        <taxon>Pseudomonadota</taxon>
        <taxon>Gammaproteobacteria</taxon>
        <taxon>Lysobacterales</taxon>
        <taxon>Rhodanobacteraceae</taxon>
        <taxon>Dyella</taxon>
    </lineage>
</organism>
<keyword evidence="3" id="KW-1185">Reference proteome</keyword>
<keyword evidence="1" id="KW-0812">Transmembrane</keyword>
<keyword evidence="1" id="KW-1133">Transmembrane helix</keyword>
<dbReference type="RefSeq" id="WP_192556631.1">
    <property type="nucleotide sequence ID" value="NZ_JACZZA010000010.1"/>
</dbReference>
<dbReference type="Proteomes" id="UP000651010">
    <property type="component" value="Unassembled WGS sequence"/>
</dbReference>
<evidence type="ECO:0000313" key="2">
    <source>
        <dbReference type="EMBL" id="MBE1161783.1"/>
    </source>
</evidence>
<feature type="transmembrane region" description="Helical" evidence="1">
    <location>
        <begin position="31"/>
        <end position="48"/>
    </location>
</feature>
<sequence>MEEKAYLPPGTSALNPGTYPRSYATPISFRLWRAGLAIAFLFMFRGIIQIGASQHDTGQRIAFVLIALVLLACLVAAVKSVIAPKRVTLTATKLTITQMFSSTQSTYRKDIAECSIGRVKWLYIAIRSRHPKAKPIILPFMNYDDAFWDWFSGIPGDRTSRELKWWS</sequence>
<evidence type="ECO:0008006" key="4">
    <source>
        <dbReference type="Google" id="ProtNLM"/>
    </source>
</evidence>
<accession>A0ABR9GCM9</accession>